<accession>A0A1M4ZTB5</accession>
<dbReference type="Pfam" id="PF00270">
    <property type="entry name" value="DEAD"/>
    <property type="match status" value="1"/>
</dbReference>
<dbReference type="InterPro" id="IPR050547">
    <property type="entry name" value="DEAD_box_RNA_helicases"/>
</dbReference>
<dbReference type="InterPro" id="IPR027417">
    <property type="entry name" value="P-loop_NTPase"/>
</dbReference>
<dbReference type="SUPFAM" id="SSF52540">
    <property type="entry name" value="P-loop containing nucleoside triphosphate hydrolases"/>
    <property type="match status" value="1"/>
</dbReference>
<keyword evidence="7" id="KW-0346">Stress response</keyword>
<dbReference type="GO" id="GO:0003723">
    <property type="term" value="F:RNA binding"/>
    <property type="evidence" value="ECO:0007669"/>
    <property type="project" value="TreeGrafter"/>
</dbReference>
<sequence length="530" mass="60804">MVKLEKFRELGLSEGTLKALKKKGFEEPTPIQEKVIPLLLKQDVDIIGQAQTGTGKTAAFGLPLIEKLKPSKKVKALILTPTRELAVQVAEEINSLKGSNKINVFPIYGGQSIENQISRLRKGVDIVVGTPGRVLDHIKRRTLDLSHVRYFILDEADEMLDMGFIDDVEEILSKAPDNRQILLFSATMPSRIISLAKRHMKNYKIISVKPEQLTTELTEQIYFEVSEQDKFEALCRIIDIEPEFYGLVFCRTKVDVDTVSNRLIDRGYSAEALHGDLSQYQRERILKKFKSKRANILVATDVAARGIDIIDLTHVINYSLPQNPESYVHRIGRTGRAGKEGTAITFVTPEEYRKLLFIKRIAKSEIKKKPIPKIKDVIETKKLRIKSEINSILEHNAYENYIKLAEEMLEDNKPTEVLAAVLKYAFQDELDERNYREIREVSSIDKKGKTRLFVALGRDDDLTIEKLKNMIKEYTNIQNIYLKDVRILDKFSFMTVPFEEAEIILQAFKKKKRGRKPIISKAKEKKRKAE</sequence>
<proteinExistence type="inferred from homology"/>
<dbReference type="EC" id="3.6.4.13" evidence="1"/>
<dbReference type="SMART" id="SM00490">
    <property type="entry name" value="HELICc"/>
    <property type="match status" value="1"/>
</dbReference>
<keyword evidence="16" id="KW-1185">Reference proteome</keyword>
<dbReference type="Gene3D" id="3.30.70.330">
    <property type="match status" value="1"/>
</dbReference>
<dbReference type="Pfam" id="PF00271">
    <property type="entry name" value="Helicase_C"/>
    <property type="match status" value="1"/>
</dbReference>
<dbReference type="GO" id="GO:0016787">
    <property type="term" value="F:hydrolase activity"/>
    <property type="evidence" value="ECO:0007669"/>
    <property type="project" value="UniProtKB-KW"/>
</dbReference>
<dbReference type="InterPro" id="IPR012677">
    <property type="entry name" value="Nucleotide-bd_a/b_plait_sf"/>
</dbReference>
<dbReference type="GO" id="GO:0003724">
    <property type="term" value="F:RNA helicase activity"/>
    <property type="evidence" value="ECO:0007669"/>
    <property type="project" value="UniProtKB-EC"/>
</dbReference>
<dbReference type="PROSITE" id="PS51194">
    <property type="entry name" value="HELICASE_CTER"/>
    <property type="match status" value="1"/>
</dbReference>
<keyword evidence="2" id="KW-0963">Cytoplasm</keyword>
<dbReference type="Pfam" id="PF25399">
    <property type="entry name" value="DeaD_dimer"/>
    <property type="match status" value="1"/>
</dbReference>
<evidence type="ECO:0000256" key="6">
    <source>
        <dbReference type="ARBA" id="ARBA00022840"/>
    </source>
</evidence>
<keyword evidence="6 11" id="KW-0067">ATP-binding</keyword>
<keyword evidence="4 11" id="KW-0378">Hydrolase</keyword>
<dbReference type="Pfam" id="PF03880">
    <property type="entry name" value="DbpA"/>
    <property type="match status" value="1"/>
</dbReference>
<comment type="similarity">
    <text evidence="8 11">Belongs to the DEAD box helicase family.</text>
</comment>
<evidence type="ECO:0000256" key="11">
    <source>
        <dbReference type="RuleBase" id="RU000492"/>
    </source>
</evidence>
<dbReference type="PROSITE" id="PS51195">
    <property type="entry name" value="Q_MOTIF"/>
    <property type="match status" value="1"/>
</dbReference>
<organism evidence="15 16">
    <name type="scientific">Marinitoga hydrogenitolerans (strain DSM 16785 / JCM 12826 / AT1271)</name>
    <dbReference type="NCBI Taxonomy" id="1122195"/>
    <lineage>
        <taxon>Bacteria</taxon>
        <taxon>Thermotogati</taxon>
        <taxon>Thermotogota</taxon>
        <taxon>Thermotogae</taxon>
        <taxon>Petrotogales</taxon>
        <taxon>Petrotogaceae</taxon>
        <taxon>Marinitoga</taxon>
    </lineage>
</organism>
<evidence type="ECO:0000313" key="16">
    <source>
        <dbReference type="Proteomes" id="UP000184334"/>
    </source>
</evidence>
<dbReference type="CDD" id="cd12252">
    <property type="entry name" value="RRM_DbpA"/>
    <property type="match status" value="1"/>
</dbReference>
<feature type="domain" description="Helicase C-terminal" evidence="13">
    <location>
        <begin position="217"/>
        <end position="378"/>
    </location>
</feature>
<gene>
    <name evidence="15" type="ORF">SAMN02745164_02013</name>
</gene>
<evidence type="ECO:0000259" key="13">
    <source>
        <dbReference type="PROSITE" id="PS51194"/>
    </source>
</evidence>
<feature type="domain" description="DEAD-box RNA helicase Q" evidence="14">
    <location>
        <begin position="5"/>
        <end position="33"/>
    </location>
</feature>
<evidence type="ECO:0000313" key="15">
    <source>
        <dbReference type="EMBL" id="SHF21234.1"/>
    </source>
</evidence>
<evidence type="ECO:0000256" key="5">
    <source>
        <dbReference type="ARBA" id="ARBA00022806"/>
    </source>
</evidence>
<evidence type="ECO:0000256" key="10">
    <source>
        <dbReference type="PROSITE-ProRule" id="PRU00552"/>
    </source>
</evidence>
<dbReference type="Proteomes" id="UP000184334">
    <property type="component" value="Unassembled WGS sequence"/>
</dbReference>
<evidence type="ECO:0000256" key="2">
    <source>
        <dbReference type="ARBA" id="ARBA00022490"/>
    </source>
</evidence>
<dbReference type="PROSITE" id="PS51192">
    <property type="entry name" value="HELICASE_ATP_BIND_1"/>
    <property type="match status" value="1"/>
</dbReference>
<evidence type="ECO:0000259" key="12">
    <source>
        <dbReference type="PROSITE" id="PS51192"/>
    </source>
</evidence>
<comment type="catalytic activity">
    <reaction evidence="9">
        <text>ATP + H2O = ADP + phosphate + H(+)</text>
        <dbReference type="Rhea" id="RHEA:13065"/>
        <dbReference type="ChEBI" id="CHEBI:15377"/>
        <dbReference type="ChEBI" id="CHEBI:15378"/>
        <dbReference type="ChEBI" id="CHEBI:30616"/>
        <dbReference type="ChEBI" id="CHEBI:43474"/>
        <dbReference type="ChEBI" id="CHEBI:456216"/>
        <dbReference type="EC" id="3.6.4.13"/>
    </reaction>
</comment>
<dbReference type="FunFam" id="3.40.50.300:FF:000108">
    <property type="entry name" value="ATP-dependent RNA helicase RhlE"/>
    <property type="match status" value="1"/>
</dbReference>
<feature type="short sequence motif" description="Q motif" evidence="10">
    <location>
        <begin position="5"/>
        <end position="33"/>
    </location>
</feature>
<evidence type="ECO:0000256" key="8">
    <source>
        <dbReference type="ARBA" id="ARBA00038437"/>
    </source>
</evidence>
<evidence type="ECO:0000256" key="4">
    <source>
        <dbReference type="ARBA" id="ARBA00022801"/>
    </source>
</evidence>
<dbReference type="CDD" id="cd18787">
    <property type="entry name" value="SF2_C_DEAD"/>
    <property type="match status" value="1"/>
</dbReference>
<evidence type="ECO:0000259" key="14">
    <source>
        <dbReference type="PROSITE" id="PS51195"/>
    </source>
</evidence>
<dbReference type="SMART" id="SM00487">
    <property type="entry name" value="DEXDc"/>
    <property type="match status" value="1"/>
</dbReference>
<evidence type="ECO:0000256" key="9">
    <source>
        <dbReference type="ARBA" id="ARBA00047984"/>
    </source>
</evidence>
<evidence type="ECO:0000256" key="3">
    <source>
        <dbReference type="ARBA" id="ARBA00022741"/>
    </source>
</evidence>
<dbReference type="AlphaFoldDB" id="A0A1M4ZTB5"/>
<reference evidence="15" key="1">
    <citation type="submission" date="2016-11" db="EMBL/GenBank/DDBJ databases">
        <authorList>
            <person name="Varghese N."/>
            <person name="Submissions S."/>
        </authorList>
    </citation>
    <scope>NUCLEOTIDE SEQUENCE [LARGE SCALE GENOMIC DNA]</scope>
    <source>
        <strain evidence="15">DSM 16785</strain>
    </source>
</reference>
<dbReference type="InterPro" id="IPR014001">
    <property type="entry name" value="Helicase_ATP-bd"/>
</dbReference>
<dbReference type="InterPro" id="IPR000629">
    <property type="entry name" value="RNA-helicase_DEAD-box_CS"/>
</dbReference>
<dbReference type="InterPro" id="IPR014014">
    <property type="entry name" value="RNA_helicase_DEAD_Q_motif"/>
</dbReference>
<dbReference type="GO" id="GO:0005524">
    <property type="term" value="F:ATP binding"/>
    <property type="evidence" value="ECO:0007669"/>
    <property type="project" value="UniProtKB-KW"/>
</dbReference>
<dbReference type="EMBL" id="FQUI01000047">
    <property type="protein sequence ID" value="SHF21234.1"/>
    <property type="molecule type" value="Genomic_DNA"/>
</dbReference>
<dbReference type="InterPro" id="IPR001650">
    <property type="entry name" value="Helicase_C-like"/>
</dbReference>
<dbReference type="InterPro" id="IPR044742">
    <property type="entry name" value="DEAD/DEAH_RhlB"/>
</dbReference>
<evidence type="ECO:0000256" key="7">
    <source>
        <dbReference type="ARBA" id="ARBA00023016"/>
    </source>
</evidence>
<dbReference type="PANTHER" id="PTHR47963">
    <property type="entry name" value="DEAD-BOX ATP-DEPENDENT RNA HELICASE 47, MITOCHONDRIAL"/>
    <property type="match status" value="1"/>
</dbReference>
<dbReference type="STRING" id="1122195.SAMN02745164_02013"/>
<evidence type="ECO:0000256" key="1">
    <source>
        <dbReference type="ARBA" id="ARBA00012552"/>
    </source>
</evidence>
<dbReference type="InterPro" id="IPR057325">
    <property type="entry name" value="DeaD_dimer"/>
</dbReference>
<dbReference type="PANTHER" id="PTHR47963:SF8">
    <property type="entry name" value="ATP-DEPENDENT RNA HELICASE DEAD"/>
    <property type="match status" value="1"/>
</dbReference>
<dbReference type="CDD" id="cd00268">
    <property type="entry name" value="DEADc"/>
    <property type="match status" value="1"/>
</dbReference>
<feature type="domain" description="Helicase ATP-binding" evidence="12">
    <location>
        <begin position="37"/>
        <end position="206"/>
    </location>
</feature>
<dbReference type="InterPro" id="IPR005580">
    <property type="entry name" value="DbpA/CsdA_RNA-bd_dom"/>
</dbReference>
<dbReference type="RefSeq" id="WP_072865902.1">
    <property type="nucleotide sequence ID" value="NZ_FQUI01000047.1"/>
</dbReference>
<dbReference type="PROSITE" id="PS00039">
    <property type="entry name" value="DEAD_ATP_HELICASE"/>
    <property type="match status" value="1"/>
</dbReference>
<keyword evidence="3 11" id="KW-0547">Nucleotide-binding</keyword>
<dbReference type="Gene3D" id="3.40.50.300">
    <property type="entry name" value="P-loop containing nucleotide triphosphate hydrolases"/>
    <property type="match status" value="2"/>
</dbReference>
<name>A0A1M4ZTB5_MARH1</name>
<comment type="caution">
    <text evidence="15">The sequence shown here is derived from an EMBL/GenBank/DDBJ whole genome shotgun (WGS) entry which is preliminary data.</text>
</comment>
<dbReference type="InterPro" id="IPR011545">
    <property type="entry name" value="DEAD/DEAH_box_helicase_dom"/>
</dbReference>
<protein>
    <recommendedName>
        <fullName evidence="1">RNA helicase</fullName>
        <ecNumber evidence="1">3.6.4.13</ecNumber>
    </recommendedName>
</protein>
<keyword evidence="5 11" id="KW-0347">Helicase</keyword>
<dbReference type="OrthoDB" id="9805696at2"/>